<evidence type="ECO:0000256" key="3">
    <source>
        <dbReference type="SAM" id="SignalP"/>
    </source>
</evidence>
<dbReference type="PANTHER" id="PTHR30332:SF17">
    <property type="entry name" value="TYPE IV PILIATION SYSTEM PROTEIN DR_0774-RELATED"/>
    <property type="match status" value="1"/>
</dbReference>
<dbReference type="Proteomes" id="UP000240009">
    <property type="component" value="Unassembled WGS sequence"/>
</dbReference>
<dbReference type="EMBL" id="PUIA01000094">
    <property type="protein sequence ID" value="PQO25079.1"/>
    <property type="molecule type" value="Genomic_DNA"/>
</dbReference>
<dbReference type="PANTHER" id="PTHR30332">
    <property type="entry name" value="PROBABLE GENERAL SECRETION PATHWAY PROTEIN D"/>
    <property type="match status" value="1"/>
</dbReference>
<evidence type="ECO:0000313" key="6">
    <source>
        <dbReference type="EMBL" id="PQO25079.1"/>
    </source>
</evidence>
<evidence type="ECO:0000259" key="4">
    <source>
        <dbReference type="Pfam" id="PF00263"/>
    </source>
</evidence>
<dbReference type="RefSeq" id="WP_105359710.1">
    <property type="nucleotide sequence ID" value="NZ_PUIA01000094.1"/>
</dbReference>
<evidence type="ECO:0000256" key="1">
    <source>
        <dbReference type="RuleBase" id="RU004003"/>
    </source>
</evidence>
<dbReference type="InterPro" id="IPR032789">
    <property type="entry name" value="T2SS-T3SS_pil_N"/>
</dbReference>
<comment type="caution">
    <text evidence="6">The sequence shown here is derived from an EMBL/GenBank/DDBJ whole genome shotgun (WGS) entry which is preliminary data.</text>
</comment>
<dbReference type="GO" id="GO:0015627">
    <property type="term" value="C:type II protein secretion system complex"/>
    <property type="evidence" value="ECO:0007669"/>
    <property type="project" value="TreeGrafter"/>
</dbReference>
<feature type="domain" description="Pilus formation protein N-terminal" evidence="5">
    <location>
        <begin position="44"/>
        <end position="112"/>
    </location>
</feature>
<reference evidence="6 7" key="1">
    <citation type="submission" date="2018-02" db="EMBL/GenBank/DDBJ databases">
        <title>Comparative genomes isolates from brazilian mangrove.</title>
        <authorList>
            <person name="Araujo J.E."/>
            <person name="Taketani R.G."/>
            <person name="Silva M.C.P."/>
            <person name="Loureco M.V."/>
            <person name="Andreote F.D."/>
        </authorList>
    </citation>
    <scope>NUCLEOTIDE SEQUENCE [LARGE SCALE GENOMIC DNA]</scope>
    <source>
        <strain evidence="6 7">HEX-2 MGV</strain>
    </source>
</reference>
<keyword evidence="6" id="KW-0808">Transferase</keyword>
<feature type="compositionally biased region" description="Low complexity" evidence="2">
    <location>
        <begin position="517"/>
        <end position="540"/>
    </location>
</feature>
<name>A0A2S8EYT1_9BACT</name>
<keyword evidence="3" id="KW-0732">Signal</keyword>
<feature type="domain" description="Type II/III secretion system secretin-like" evidence="4">
    <location>
        <begin position="252"/>
        <end position="408"/>
    </location>
</feature>
<dbReference type="GO" id="GO:0009306">
    <property type="term" value="P:protein secretion"/>
    <property type="evidence" value="ECO:0007669"/>
    <property type="project" value="InterPro"/>
</dbReference>
<dbReference type="InterPro" id="IPR001775">
    <property type="entry name" value="GspD/PilQ"/>
</dbReference>
<feature type="signal peptide" evidence="3">
    <location>
        <begin position="1"/>
        <end position="29"/>
    </location>
</feature>
<keyword evidence="6" id="KW-0418">Kinase</keyword>
<dbReference type="InterPro" id="IPR004846">
    <property type="entry name" value="T2SS/T3SS_dom"/>
</dbReference>
<accession>A0A2S8EYT1</accession>
<evidence type="ECO:0000259" key="5">
    <source>
        <dbReference type="Pfam" id="PF13629"/>
    </source>
</evidence>
<dbReference type="InterPro" id="IPR050810">
    <property type="entry name" value="Bact_Secretion_Sys_Channel"/>
</dbReference>
<dbReference type="PRINTS" id="PR00811">
    <property type="entry name" value="BCTERIALGSPD"/>
</dbReference>
<dbReference type="AlphaFoldDB" id="A0A2S8EYT1"/>
<gene>
    <name evidence="6" type="ORF">C5Y96_26620</name>
</gene>
<comment type="similarity">
    <text evidence="1">Belongs to the bacterial secretin family.</text>
</comment>
<sequence length="546" mass="58422">MITKYRFARQLVTTAALMMLSAVCGSVQAQNEAPGVNFQVANPNQRLEMIVNSSRIFTLDEKIPKAQVNNPDLIRLTPLSPNKIQVSALKPGVTQVNLWAEDGTIFTVDVVVIGDGRELQMLLESEFPNASIKVRPLASSVVLSGFVDRPDAINRIVLMAEDYYPKVINNITVGGVQQVMLKVKVYEVSRTKLRTMGFDWAAVSGNDYIIQSVSGIISSVAQGGGSVTTAGAETVTFGVIGNNSSFFGFVEALRQNNLAKLLSEPTINAMSGRPASFLSGGEVPIQVASGLGTTSIEFKEFGTRVDVVPIVLGNGNIRLEVRPLVSEVDSSLAVDGTPGFRTRWVDTAVEMKAGQTFALAGLIQEKIETSNRGIPYLADIPWAGAAFRRVQDRRNEVELLIIVTPELVGPLNPGEEPCALPGTSSGPLNDTELYWRGYMEVPNCGPGSYETGMIGPSGPSVIEGELIEQGTPLMEVPSPTSARAPQFETNTQMRGVHTPSGRRTTPVSIQANPGVRPSSGQSSVPVQPSGPMPSMIGPSGYDTLNF</sequence>
<organism evidence="6 7">
    <name type="scientific">Blastopirellula marina</name>
    <dbReference type="NCBI Taxonomy" id="124"/>
    <lineage>
        <taxon>Bacteria</taxon>
        <taxon>Pseudomonadati</taxon>
        <taxon>Planctomycetota</taxon>
        <taxon>Planctomycetia</taxon>
        <taxon>Pirellulales</taxon>
        <taxon>Pirellulaceae</taxon>
        <taxon>Blastopirellula</taxon>
    </lineage>
</organism>
<dbReference type="Pfam" id="PF13629">
    <property type="entry name" value="T2SS-T3SS_pil_N"/>
    <property type="match status" value="1"/>
</dbReference>
<dbReference type="GO" id="GO:0016301">
    <property type="term" value="F:kinase activity"/>
    <property type="evidence" value="ECO:0007669"/>
    <property type="project" value="UniProtKB-KW"/>
</dbReference>
<evidence type="ECO:0000313" key="7">
    <source>
        <dbReference type="Proteomes" id="UP000240009"/>
    </source>
</evidence>
<proteinExistence type="inferred from homology"/>
<dbReference type="OrthoDB" id="9779724at2"/>
<protein>
    <submittedName>
        <fullName evidence="6">Histidine kinase</fullName>
    </submittedName>
</protein>
<evidence type="ECO:0000256" key="2">
    <source>
        <dbReference type="SAM" id="MobiDB-lite"/>
    </source>
</evidence>
<feature type="compositionally biased region" description="Polar residues" evidence="2">
    <location>
        <begin position="501"/>
        <end position="511"/>
    </location>
</feature>
<dbReference type="Pfam" id="PF00263">
    <property type="entry name" value="Secretin"/>
    <property type="match status" value="1"/>
</dbReference>
<feature type="region of interest" description="Disordered" evidence="2">
    <location>
        <begin position="492"/>
        <end position="546"/>
    </location>
</feature>
<feature type="chain" id="PRO_5015447788" evidence="3">
    <location>
        <begin position="30"/>
        <end position="546"/>
    </location>
</feature>